<dbReference type="InterPro" id="IPR011035">
    <property type="entry name" value="Ribosomal_bL25/Gln-tRNA_synth"/>
</dbReference>
<dbReference type="RefSeq" id="WP_036150930.1">
    <property type="nucleotide sequence ID" value="NZ_AVCX01000019.1"/>
</dbReference>
<feature type="domain" description="Large ribosomal subunit protein bL25 L25" evidence="7">
    <location>
        <begin position="5"/>
        <end position="91"/>
    </location>
</feature>
<dbReference type="PANTHER" id="PTHR33284:SF1">
    <property type="entry name" value="RIBOSOMAL PROTEIN L25_GLN-TRNA SYNTHETASE, ANTI-CODON-BINDING DOMAIN-CONTAINING PROTEIN"/>
    <property type="match status" value="1"/>
</dbReference>
<sequence>MSTVLEATKRETGARSILTEVRNNGSIPANVYGYKTEATPISVEAKSLLKELQTNGQNAVFKLNIEGKTVNAVINEIQRCALKGHVKHIDFQAINMSEEIEVEVPITIVGESAGVKEGGVLTQPNRDIKIKVKPSDIPEAIEIDVSNLNVGDTLSLADVRGKINFEVLNDDDYTLATITPPTKVEADADAEAVTADDVEATGEKLDPERPGRED</sequence>
<name>A0A0A3JLS7_9BACI</name>
<dbReference type="Pfam" id="PF01386">
    <property type="entry name" value="Ribosomal_L25p"/>
    <property type="match status" value="1"/>
</dbReference>
<evidence type="ECO:0000259" key="7">
    <source>
        <dbReference type="Pfam" id="PF01386"/>
    </source>
</evidence>
<evidence type="ECO:0000313" key="10">
    <source>
        <dbReference type="Proteomes" id="UP000030437"/>
    </source>
</evidence>
<dbReference type="InterPro" id="IPR029751">
    <property type="entry name" value="Ribosomal_L25_dom"/>
</dbReference>
<dbReference type="OrthoDB" id="9790002at2"/>
<comment type="function">
    <text evidence="5">This is one of the proteins that binds to the 5S RNA in the ribosome where it forms part of the central protuberance.</text>
</comment>
<evidence type="ECO:0000313" key="9">
    <source>
        <dbReference type="EMBL" id="KGR87942.1"/>
    </source>
</evidence>
<dbReference type="GO" id="GO:0006412">
    <property type="term" value="P:translation"/>
    <property type="evidence" value="ECO:0007669"/>
    <property type="project" value="UniProtKB-UniRule"/>
</dbReference>
<dbReference type="STRING" id="1220589.CD32_02620"/>
<dbReference type="InterPro" id="IPR020057">
    <property type="entry name" value="Ribosomal_bL25_b-dom"/>
</dbReference>
<evidence type="ECO:0000256" key="3">
    <source>
        <dbReference type="ARBA" id="ARBA00022980"/>
    </source>
</evidence>
<dbReference type="NCBIfam" id="TIGR00731">
    <property type="entry name" value="bL25_bact_ctc"/>
    <property type="match status" value="1"/>
</dbReference>
<keyword evidence="3 5" id="KW-0689">Ribosomal protein</keyword>
<dbReference type="InterPro" id="IPR020930">
    <property type="entry name" value="Ribosomal_uL5_bac-type"/>
</dbReference>
<keyword evidence="10" id="KW-1185">Reference proteome</keyword>
<feature type="compositionally biased region" description="Basic and acidic residues" evidence="6">
    <location>
        <begin position="201"/>
        <end position="214"/>
    </location>
</feature>
<dbReference type="EMBL" id="JPVP01000044">
    <property type="protein sequence ID" value="KGR87942.1"/>
    <property type="molecule type" value="Genomic_DNA"/>
</dbReference>
<evidence type="ECO:0000256" key="4">
    <source>
        <dbReference type="ARBA" id="ARBA00023274"/>
    </source>
</evidence>
<feature type="domain" description="Large ribosomal subunit protein bL25 beta" evidence="8">
    <location>
        <begin position="99"/>
        <end position="181"/>
    </location>
</feature>
<dbReference type="CDD" id="cd00495">
    <property type="entry name" value="Ribosomal_L25_TL5_CTC"/>
    <property type="match status" value="1"/>
</dbReference>
<evidence type="ECO:0000256" key="1">
    <source>
        <dbReference type="ARBA" id="ARBA00022730"/>
    </source>
</evidence>
<comment type="similarity">
    <text evidence="5">Belongs to the bacterial ribosomal protein bL25 family. CTC subfamily.</text>
</comment>
<dbReference type="NCBIfam" id="NF004133">
    <property type="entry name" value="PRK05618.2-4"/>
    <property type="match status" value="1"/>
</dbReference>
<dbReference type="InterPro" id="IPR037121">
    <property type="entry name" value="Ribosomal_bL25_C"/>
</dbReference>
<dbReference type="eggNOG" id="COG1825">
    <property type="taxonomic scope" value="Bacteria"/>
</dbReference>
<dbReference type="InterPro" id="IPR020056">
    <property type="entry name" value="Rbsml_bL25/Gln-tRNA_synth_N"/>
</dbReference>
<reference evidence="9 10" key="1">
    <citation type="submission" date="2014-02" db="EMBL/GenBank/DDBJ databases">
        <title>Draft genome sequence of Lysinibacillus odysseyi NBRC 100172.</title>
        <authorList>
            <person name="Zhang F."/>
            <person name="Wang G."/>
            <person name="Zhang L."/>
        </authorList>
    </citation>
    <scope>NUCLEOTIDE SEQUENCE [LARGE SCALE GENOMIC DNA]</scope>
    <source>
        <strain evidence="9 10">NBRC 100172</strain>
    </source>
</reference>
<dbReference type="Gene3D" id="2.40.240.10">
    <property type="entry name" value="Ribosomal Protein L25, Chain P"/>
    <property type="match status" value="1"/>
</dbReference>
<proteinExistence type="inferred from homology"/>
<evidence type="ECO:0000259" key="8">
    <source>
        <dbReference type="Pfam" id="PF14693"/>
    </source>
</evidence>
<dbReference type="InterPro" id="IPR001021">
    <property type="entry name" value="Ribosomal_bL25_long"/>
</dbReference>
<organism evidence="9 10">
    <name type="scientific">Lysinibacillus odysseyi 34hs-1 = NBRC 100172</name>
    <dbReference type="NCBI Taxonomy" id="1220589"/>
    <lineage>
        <taxon>Bacteria</taxon>
        <taxon>Bacillati</taxon>
        <taxon>Bacillota</taxon>
        <taxon>Bacilli</taxon>
        <taxon>Bacillales</taxon>
        <taxon>Bacillaceae</taxon>
        <taxon>Lysinibacillus</taxon>
    </lineage>
</organism>
<evidence type="ECO:0000256" key="5">
    <source>
        <dbReference type="HAMAP-Rule" id="MF_01334"/>
    </source>
</evidence>
<accession>A0A0A3JLS7</accession>
<dbReference type="HAMAP" id="MF_01334">
    <property type="entry name" value="Ribosomal_bL25_CTC"/>
    <property type="match status" value="1"/>
</dbReference>
<dbReference type="PANTHER" id="PTHR33284">
    <property type="entry name" value="RIBOSOMAL PROTEIN L25/GLN-TRNA SYNTHETASE, ANTI-CODON-BINDING DOMAIN-CONTAINING PROTEIN"/>
    <property type="match status" value="1"/>
</dbReference>
<keyword evidence="2 5" id="KW-0694">RNA-binding</keyword>
<dbReference type="GO" id="GO:0022625">
    <property type="term" value="C:cytosolic large ribosomal subunit"/>
    <property type="evidence" value="ECO:0007669"/>
    <property type="project" value="TreeGrafter"/>
</dbReference>
<comment type="subunit">
    <text evidence="5">Part of the 50S ribosomal subunit; part of the 5S rRNA/L5/L18/L25 subcomplex. Contacts the 5S rRNA. Binds to the 5S rRNA independently of L5 and L18.</text>
</comment>
<feature type="compositionally biased region" description="Acidic residues" evidence="6">
    <location>
        <begin position="187"/>
        <end position="200"/>
    </location>
</feature>
<gene>
    <name evidence="5" type="primary">rplY</name>
    <name evidence="5" type="synonym">ctc</name>
    <name evidence="9" type="ORF">CD32_02620</name>
</gene>
<dbReference type="SUPFAM" id="SSF50715">
    <property type="entry name" value="Ribosomal protein L25-like"/>
    <property type="match status" value="1"/>
</dbReference>
<dbReference type="AlphaFoldDB" id="A0A0A3JLS7"/>
<dbReference type="Pfam" id="PF14693">
    <property type="entry name" value="Ribosomal_TL5_C"/>
    <property type="match status" value="1"/>
</dbReference>
<protein>
    <recommendedName>
        <fullName evidence="5">Large ribosomal subunit protein bL25</fullName>
    </recommendedName>
    <alternativeName>
        <fullName evidence="5">General stress protein CTC</fullName>
    </alternativeName>
</protein>
<keyword evidence="1 5" id="KW-0699">rRNA-binding</keyword>
<evidence type="ECO:0000256" key="2">
    <source>
        <dbReference type="ARBA" id="ARBA00022884"/>
    </source>
</evidence>
<feature type="region of interest" description="Disordered" evidence="6">
    <location>
        <begin position="186"/>
        <end position="214"/>
    </location>
</feature>
<evidence type="ECO:0000256" key="6">
    <source>
        <dbReference type="SAM" id="MobiDB-lite"/>
    </source>
</evidence>
<dbReference type="Proteomes" id="UP000030437">
    <property type="component" value="Unassembled WGS sequence"/>
</dbReference>
<dbReference type="Gene3D" id="2.170.120.20">
    <property type="entry name" value="Ribosomal protein L25, beta domain"/>
    <property type="match status" value="1"/>
</dbReference>
<keyword evidence="4 5" id="KW-0687">Ribonucleoprotein</keyword>
<dbReference type="GO" id="GO:0008097">
    <property type="term" value="F:5S rRNA binding"/>
    <property type="evidence" value="ECO:0007669"/>
    <property type="project" value="InterPro"/>
</dbReference>
<dbReference type="GO" id="GO:0003735">
    <property type="term" value="F:structural constituent of ribosome"/>
    <property type="evidence" value="ECO:0007669"/>
    <property type="project" value="InterPro"/>
</dbReference>
<comment type="caution">
    <text evidence="9">The sequence shown here is derived from an EMBL/GenBank/DDBJ whole genome shotgun (WGS) entry which is preliminary data.</text>
</comment>